<dbReference type="EMBL" id="VCDP01000321">
    <property type="protein sequence ID" value="MDX8001314.1"/>
    <property type="molecule type" value="Genomic_DNA"/>
</dbReference>
<sequence length="87" mass="10124">MLTRKELKTFHQDLDTFLKQEIPHIYKEGILNDKTIGVDTVKDLKKHAEEIEKQKDQQKANATAEMKVFKEPKQVLKNIEASAKKTM</sequence>
<gene>
    <name evidence="1" type="ORF">FE394_19635</name>
</gene>
<name>A0ABU4SRW8_9GAMM</name>
<feature type="non-terminal residue" evidence="1">
    <location>
        <position position="87"/>
    </location>
</feature>
<dbReference type="Proteomes" id="UP001271640">
    <property type="component" value="Unassembled WGS sequence"/>
</dbReference>
<evidence type="ECO:0000313" key="2">
    <source>
        <dbReference type="Proteomes" id="UP001271640"/>
    </source>
</evidence>
<organism evidence="1 2">
    <name type="scientific">Xenorhabdus littoralis</name>
    <dbReference type="NCBI Taxonomy" id="2582835"/>
    <lineage>
        <taxon>Bacteria</taxon>
        <taxon>Pseudomonadati</taxon>
        <taxon>Pseudomonadota</taxon>
        <taxon>Gammaproteobacteria</taxon>
        <taxon>Enterobacterales</taxon>
        <taxon>Morganellaceae</taxon>
        <taxon>Xenorhabdus</taxon>
    </lineage>
</organism>
<proteinExistence type="predicted"/>
<protein>
    <submittedName>
        <fullName evidence="1">Uncharacterized protein</fullName>
    </submittedName>
</protein>
<keyword evidence="2" id="KW-1185">Reference proteome</keyword>
<evidence type="ECO:0000313" key="1">
    <source>
        <dbReference type="EMBL" id="MDX8001314.1"/>
    </source>
</evidence>
<accession>A0ABU4SRW8</accession>
<comment type="caution">
    <text evidence="1">The sequence shown here is derived from an EMBL/GenBank/DDBJ whole genome shotgun (WGS) entry which is preliminary data.</text>
</comment>
<reference evidence="2" key="1">
    <citation type="journal article" date="2024" name="Toxins">
        <title>Genome Sequence Analysis of Native Xenorhabdus Strains Isolated from Entomopathogenic Nematodes in Argentina.</title>
        <authorList>
            <person name="Palma L."/>
            <person name="Frizzo L."/>
            <person name="Kaiser S."/>
            <person name="Berry C."/>
            <person name="Caballero P."/>
            <person name="Bode H.B."/>
            <person name="Del Valle E.E."/>
        </authorList>
    </citation>
    <scope>NUCLEOTIDE SEQUENCE [LARGE SCALE GENOMIC DNA]</scope>
    <source>
        <strain evidence="2">Reich</strain>
    </source>
</reference>